<keyword evidence="2 6" id="KW-0032">Aminotransferase</keyword>
<dbReference type="Gene3D" id="3.40.640.10">
    <property type="entry name" value="Type I PLP-dependent aspartate aminotransferase-like (Major domain)"/>
    <property type="match status" value="1"/>
</dbReference>
<keyword evidence="7" id="KW-1185">Reference proteome</keyword>
<dbReference type="Pfam" id="PF13444">
    <property type="entry name" value="Acetyltransf_5"/>
    <property type="match status" value="1"/>
</dbReference>
<dbReference type="EMBL" id="CP065425">
    <property type="protein sequence ID" value="QQZ07894.1"/>
    <property type="molecule type" value="Genomic_DNA"/>
</dbReference>
<evidence type="ECO:0000313" key="7">
    <source>
        <dbReference type="Proteomes" id="UP000595691"/>
    </source>
</evidence>
<protein>
    <submittedName>
        <fullName evidence="6">Aminotransferase class V-fold PLP-dependent enzyme</fullName>
    </submittedName>
</protein>
<dbReference type="SUPFAM" id="SSF53383">
    <property type="entry name" value="PLP-dependent transferases"/>
    <property type="match status" value="1"/>
</dbReference>
<evidence type="ECO:0000256" key="3">
    <source>
        <dbReference type="ARBA" id="ARBA00022679"/>
    </source>
</evidence>
<sequence>MSFIVKMARDKDEFEQIMNLNYETFVEEIPQHHINDRRKLLDRFHEENEYIICKENSEVIGMLALRDTRPFSLDEKLGSIENHLDIRFSKPCEVRLLAVKKSYRNGRVFAGLTGGLIRYCLQRGYDIAFISGTTRQSKLYRHLGFESFAHLVGSEEALFQPMYLTKQTYMNNKNLHVFTQISSYLPGPVTIDAEVQSAFDYQPVWHRSEEHSSIVQAVNKKLKSLTNAENVVVLTGSGTLSNDAVAAHLSGIGTKGLILSNGEFGERLIDHANRFHLQFDHLSYQWGERFDLNKIEEQIAQENYDWLWFVHCETSTGMVNDYLSLEKLCKNHTVKLCVDAISSIGAVPLNFESIYLATGVSGKAIGSYTGLSFVFFNKLEDTIYHIPRYLDIMYYQNSNGIPFSQNSNLFLALNTALNKFSNEDFYEKRRSIYFRACELFEEKGFSFVIDQQISSPCVITIELPKELSSLAFGEDLFLNGFLVHYRNRYLVEKNWLQIAFMNVESDLKKINLLINSMELLLNDQLQLI</sequence>
<dbReference type="Gene3D" id="3.40.630.30">
    <property type="match status" value="1"/>
</dbReference>
<reference evidence="6 7" key="1">
    <citation type="submission" date="2020-11" db="EMBL/GenBank/DDBJ databases">
        <title>Taxonomic evaluation of the Bacillus sporothermodurans group of bacteria based on whole genome sequences.</title>
        <authorList>
            <person name="Fiedler G."/>
            <person name="Herbstmann A.-D."/>
            <person name="Doll E."/>
            <person name="Wenning M."/>
            <person name="Brinks E."/>
            <person name="Kabisch J."/>
            <person name="Breitenwieser F."/>
            <person name="Lappann M."/>
            <person name="Boehnlein C."/>
            <person name="Franz C."/>
        </authorList>
    </citation>
    <scope>NUCLEOTIDE SEQUENCE [LARGE SCALE GENOMIC DNA]</scope>
    <source>
        <strain evidence="6 7">JCM 19841</strain>
    </source>
</reference>
<dbReference type="PROSITE" id="PS51186">
    <property type="entry name" value="GNAT"/>
    <property type="match status" value="1"/>
</dbReference>
<gene>
    <name evidence="6" type="ORF">I5776_12425</name>
</gene>
<dbReference type="Proteomes" id="UP000595691">
    <property type="component" value="Chromosome"/>
</dbReference>
<comment type="cofactor">
    <cofactor evidence="1">
        <name>pyridoxal 5'-phosphate</name>
        <dbReference type="ChEBI" id="CHEBI:597326"/>
    </cofactor>
</comment>
<evidence type="ECO:0000313" key="6">
    <source>
        <dbReference type="EMBL" id="QQZ07894.1"/>
    </source>
</evidence>
<feature type="domain" description="N-acetyltransferase" evidence="5">
    <location>
        <begin position="2"/>
        <end position="167"/>
    </location>
</feature>
<organism evidence="6 7">
    <name type="scientific">Heyndrickxia vini</name>
    <dbReference type="NCBI Taxonomy" id="1476025"/>
    <lineage>
        <taxon>Bacteria</taxon>
        <taxon>Bacillati</taxon>
        <taxon>Bacillota</taxon>
        <taxon>Bacilli</taxon>
        <taxon>Bacillales</taxon>
        <taxon>Bacillaceae</taxon>
        <taxon>Heyndrickxia</taxon>
    </lineage>
</organism>
<dbReference type="PANTHER" id="PTHR42778">
    <property type="entry name" value="2-AMINOETHYLPHOSPHONATE--PYRUVATE TRANSAMINASE"/>
    <property type="match status" value="1"/>
</dbReference>
<accession>A0ABX7DY38</accession>
<dbReference type="InterPro" id="IPR000192">
    <property type="entry name" value="Aminotrans_V_dom"/>
</dbReference>
<proteinExistence type="predicted"/>
<keyword evidence="3" id="KW-0808">Transferase</keyword>
<dbReference type="InterPro" id="IPR015422">
    <property type="entry name" value="PyrdxlP-dep_Trfase_small"/>
</dbReference>
<evidence type="ECO:0000256" key="1">
    <source>
        <dbReference type="ARBA" id="ARBA00001933"/>
    </source>
</evidence>
<dbReference type="InterPro" id="IPR016181">
    <property type="entry name" value="Acyl_CoA_acyltransferase"/>
</dbReference>
<dbReference type="InterPro" id="IPR015424">
    <property type="entry name" value="PyrdxlP-dep_Trfase"/>
</dbReference>
<dbReference type="SUPFAM" id="SSF55729">
    <property type="entry name" value="Acyl-CoA N-acyltransferases (Nat)"/>
    <property type="match status" value="1"/>
</dbReference>
<dbReference type="RefSeq" id="WP_202776724.1">
    <property type="nucleotide sequence ID" value="NZ_CP065425.1"/>
</dbReference>
<dbReference type="Gene3D" id="3.90.1150.10">
    <property type="entry name" value="Aspartate Aminotransferase, domain 1"/>
    <property type="match status" value="1"/>
</dbReference>
<dbReference type="InterPro" id="IPR000182">
    <property type="entry name" value="GNAT_dom"/>
</dbReference>
<name>A0ABX7DY38_9BACI</name>
<dbReference type="Pfam" id="PF00266">
    <property type="entry name" value="Aminotran_5"/>
    <property type="match status" value="1"/>
</dbReference>
<dbReference type="GO" id="GO:0008483">
    <property type="term" value="F:transaminase activity"/>
    <property type="evidence" value="ECO:0007669"/>
    <property type="project" value="UniProtKB-KW"/>
</dbReference>
<evidence type="ECO:0000259" key="5">
    <source>
        <dbReference type="PROSITE" id="PS51186"/>
    </source>
</evidence>
<dbReference type="InterPro" id="IPR015421">
    <property type="entry name" value="PyrdxlP-dep_Trfase_major"/>
</dbReference>
<keyword evidence="4" id="KW-0663">Pyridoxal phosphate</keyword>
<evidence type="ECO:0000256" key="4">
    <source>
        <dbReference type="ARBA" id="ARBA00022898"/>
    </source>
</evidence>
<dbReference type="PANTHER" id="PTHR42778:SF1">
    <property type="entry name" value="2-AMINOETHYLPHOSPHONATE--PYRUVATE TRANSAMINASE"/>
    <property type="match status" value="1"/>
</dbReference>
<evidence type="ECO:0000256" key="2">
    <source>
        <dbReference type="ARBA" id="ARBA00022576"/>
    </source>
</evidence>